<evidence type="ECO:0000313" key="2">
    <source>
        <dbReference type="Proteomes" id="UP000824533"/>
    </source>
</evidence>
<evidence type="ECO:0000313" key="1">
    <source>
        <dbReference type="EMBL" id="KAJ0183310.1"/>
    </source>
</evidence>
<proteinExistence type="predicted"/>
<gene>
    <name evidence="1" type="ORF">K1T71_001286</name>
</gene>
<organism evidence="1 2">
    <name type="scientific">Dendrolimus kikuchii</name>
    <dbReference type="NCBI Taxonomy" id="765133"/>
    <lineage>
        <taxon>Eukaryota</taxon>
        <taxon>Metazoa</taxon>
        <taxon>Ecdysozoa</taxon>
        <taxon>Arthropoda</taxon>
        <taxon>Hexapoda</taxon>
        <taxon>Insecta</taxon>
        <taxon>Pterygota</taxon>
        <taxon>Neoptera</taxon>
        <taxon>Endopterygota</taxon>
        <taxon>Lepidoptera</taxon>
        <taxon>Glossata</taxon>
        <taxon>Ditrysia</taxon>
        <taxon>Bombycoidea</taxon>
        <taxon>Lasiocampidae</taxon>
        <taxon>Dendrolimus</taxon>
    </lineage>
</organism>
<name>A0ACC1DHN8_9NEOP</name>
<comment type="caution">
    <text evidence="1">The sequence shown here is derived from an EMBL/GenBank/DDBJ whole genome shotgun (WGS) entry which is preliminary data.</text>
</comment>
<protein>
    <submittedName>
        <fullName evidence="1">Uncharacterized protein</fullName>
    </submittedName>
</protein>
<sequence>MSDGGAVGTSGVLISAKNISEVLNNMKRGKSPGHDGLSVEHFKYAGVHLPRALAMLFNLCLAHSYLPKSLMRTRRTSVYACFLDLSKAFDLVAYDLLWNKLGDAGVPTDLVSILKFWYSNQTNQVRWAGTLSDEYRLECGYYIYFYQKFCDMVISVIHMTDFFFLFFFFIAGVQQTGRRPT</sequence>
<accession>A0ACC1DHN8</accession>
<dbReference type="EMBL" id="CM034388">
    <property type="protein sequence ID" value="KAJ0183310.1"/>
    <property type="molecule type" value="Genomic_DNA"/>
</dbReference>
<dbReference type="Proteomes" id="UP000824533">
    <property type="component" value="Linkage Group LG02"/>
</dbReference>
<reference evidence="1 2" key="1">
    <citation type="journal article" date="2021" name="Front. Genet.">
        <title>Chromosome-Level Genome Assembly Reveals Significant Gene Expansion in the Toll and IMD Signaling Pathways of Dendrolimus kikuchii.</title>
        <authorList>
            <person name="Zhou J."/>
            <person name="Wu P."/>
            <person name="Xiong Z."/>
            <person name="Liu N."/>
            <person name="Zhao N."/>
            <person name="Ji M."/>
            <person name="Qiu Y."/>
            <person name="Yang B."/>
        </authorList>
    </citation>
    <scope>NUCLEOTIDE SEQUENCE [LARGE SCALE GENOMIC DNA]</scope>
    <source>
        <strain evidence="1">Ann1</strain>
    </source>
</reference>
<keyword evidence="2" id="KW-1185">Reference proteome</keyword>